<keyword evidence="1" id="KW-0238">DNA-binding</keyword>
<protein>
    <submittedName>
        <fullName evidence="1">DNA-binding protein</fullName>
    </submittedName>
</protein>
<dbReference type="Proteomes" id="UP001160116">
    <property type="component" value="Unassembled WGS sequence"/>
</dbReference>
<sequence length="186" mass="20747">MNEKMQKMKLIEYCSGNSMPFGNKKGREVFPQLKAIIDSNPNQNVFEISFDGIEFTDSSFARESILLLAKMFRGNKGIFLSDFDPDNIDMLDNWDYAAEKVEQPILVKMGGDIRLLGNQLSSSNQEVFDLVMKAKAITTNKVATQLGLSVPNASTKLKKLVDGGYILRVEEVAESGGIEFIYKSIC</sequence>
<reference evidence="1" key="1">
    <citation type="submission" date="2022-09" db="EMBL/GenBank/DDBJ databases">
        <title>Intensive care unit water sources are persistently colonized with multi-drug resistant bacteria and are the site of extensive horizontal gene transfer of antibiotic resistance genes.</title>
        <authorList>
            <person name="Diorio-Toth L."/>
        </authorList>
    </citation>
    <scope>NUCLEOTIDE SEQUENCE</scope>
    <source>
        <strain evidence="1">GD03885</strain>
    </source>
</reference>
<organism evidence="1 2">
    <name type="scientific">Acinetobacter johnsonii</name>
    <dbReference type="NCBI Taxonomy" id="40214"/>
    <lineage>
        <taxon>Bacteria</taxon>
        <taxon>Pseudomonadati</taxon>
        <taxon>Pseudomonadota</taxon>
        <taxon>Gammaproteobacteria</taxon>
        <taxon>Moraxellales</taxon>
        <taxon>Moraxellaceae</taxon>
        <taxon>Acinetobacter</taxon>
    </lineage>
</organism>
<evidence type="ECO:0000313" key="1">
    <source>
        <dbReference type="EMBL" id="MDH0827535.1"/>
    </source>
</evidence>
<comment type="caution">
    <text evidence="1">The sequence shown here is derived from an EMBL/GenBank/DDBJ whole genome shotgun (WGS) entry which is preliminary data.</text>
</comment>
<dbReference type="InterPro" id="IPR036390">
    <property type="entry name" value="WH_DNA-bd_sf"/>
</dbReference>
<accession>A0AA42MBW1</accession>
<dbReference type="Gene3D" id="1.10.10.10">
    <property type="entry name" value="Winged helix-like DNA-binding domain superfamily/Winged helix DNA-binding domain"/>
    <property type="match status" value="1"/>
</dbReference>
<dbReference type="EMBL" id="JAOCCL010000043">
    <property type="protein sequence ID" value="MDH0827535.1"/>
    <property type="molecule type" value="Genomic_DNA"/>
</dbReference>
<name>A0AA42MBW1_ACIJO</name>
<dbReference type="GO" id="GO:0003677">
    <property type="term" value="F:DNA binding"/>
    <property type="evidence" value="ECO:0007669"/>
    <property type="project" value="UniProtKB-KW"/>
</dbReference>
<dbReference type="AlphaFoldDB" id="A0AA42MBW1"/>
<proteinExistence type="predicted"/>
<dbReference type="SUPFAM" id="SSF46785">
    <property type="entry name" value="Winged helix' DNA-binding domain"/>
    <property type="match status" value="1"/>
</dbReference>
<evidence type="ECO:0000313" key="2">
    <source>
        <dbReference type="Proteomes" id="UP001160116"/>
    </source>
</evidence>
<gene>
    <name evidence="1" type="ORF">N5C97_13795</name>
</gene>
<dbReference type="RefSeq" id="WP_279679249.1">
    <property type="nucleotide sequence ID" value="NZ_JAOCCL010000043.1"/>
</dbReference>
<dbReference type="InterPro" id="IPR036388">
    <property type="entry name" value="WH-like_DNA-bd_sf"/>
</dbReference>